<dbReference type="EMBL" id="QGNW01000153">
    <property type="protein sequence ID" value="RVW90638.1"/>
    <property type="molecule type" value="Genomic_DNA"/>
</dbReference>
<evidence type="ECO:0000313" key="1">
    <source>
        <dbReference type="EMBL" id="RVW90638.1"/>
    </source>
</evidence>
<comment type="caution">
    <text evidence="1">The sequence shown here is derived from an EMBL/GenBank/DDBJ whole genome shotgun (WGS) entry which is preliminary data.</text>
</comment>
<reference evidence="1 2" key="1">
    <citation type="journal article" date="2018" name="PLoS Genet.">
        <title>Population sequencing reveals clonal diversity and ancestral inbreeding in the grapevine cultivar Chardonnay.</title>
        <authorList>
            <person name="Roach M.J."/>
            <person name="Johnson D.L."/>
            <person name="Bohlmann J."/>
            <person name="van Vuuren H.J."/>
            <person name="Jones S.J."/>
            <person name="Pretorius I.S."/>
            <person name="Schmidt S.A."/>
            <person name="Borneman A.R."/>
        </authorList>
    </citation>
    <scope>NUCLEOTIDE SEQUENCE [LARGE SCALE GENOMIC DNA]</scope>
    <source>
        <strain evidence="2">cv. Chardonnay</strain>
        <tissue evidence="1">Leaf</tissue>
    </source>
</reference>
<dbReference type="AlphaFoldDB" id="A0A438I1P1"/>
<dbReference type="InterPro" id="IPR043502">
    <property type="entry name" value="DNA/RNA_pol_sf"/>
</dbReference>
<name>A0A438I1P1_VITVI</name>
<accession>A0A438I1P1</accession>
<dbReference type="SUPFAM" id="SSF56672">
    <property type="entry name" value="DNA/RNA polymerases"/>
    <property type="match status" value="1"/>
</dbReference>
<dbReference type="Gene3D" id="3.30.70.270">
    <property type="match status" value="1"/>
</dbReference>
<protein>
    <submittedName>
        <fullName evidence="1">Uncharacterized protein</fullName>
    </submittedName>
</protein>
<organism evidence="1 2">
    <name type="scientific">Vitis vinifera</name>
    <name type="common">Grape</name>
    <dbReference type="NCBI Taxonomy" id="29760"/>
    <lineage>
        <taxon>Eukaryota</taxon>
        <taxon>Viridiplantae</taxon>
        <taxon>Streptophyta</taxon>
        <taxon>Embryophyta</taxon>
        <taxon>Tracheophyta</taxon>
        <taxon>Spermatophyta</taxon>
        <taxon>Magnoliopsida</taxon>
        <taxon>eudicotyledons</taxon>
        <taxon>Gunneridae</taxon>
        <taxon>Pentapetalae</taxon>
        <taxon>rosids</taxon>
        <taxon>Vitales</taxon>
        <taxon>Vitaceae</taxon>
        <taxon>Viteae</taxon>
        <taxon>Vitis</taxon>
    </lineage>
</organism>
<dbReference type="Proteomes" id="UP000288805">
    <property type="component" value="Unassembled WGS sequence"/>
</dbReference>
<evidence type="ECO:0000313" key="2">
    <source>
        <dbReference type="Proteomes" id="UP000288805"/>
    </source>
</evidence>
<proteinExistence type="predicted"/>
<sequence length="125" mass="14233">MHPKKEDDLRQSALLLSPYKVKAVSLPILHLMVILEKETLCTVFMLTKGPKTPLLSTMQNKIYMKNEKCSFAKEEVSFLGYHIKDGKLMMDDSKGYLVKAAPLTNLLKKIRHEIGMTSANKLLRI</sequence>
<gene>
    <name evidence="1" type="ORF">CK203_038845</name>
</gene>
<dbReference type="InterPro" id="IPR043128">
    <property type="entry name" value="Rev_trsase/Diguanyl_cyclase"/>
</dbReference>